<evidence type="ECO:0000313" key="4">
    <source>
        <dbReference type="Proteomes" id="UP000661077"/>
    </source>
</evidence>
<dbReference type="SMART" id="SM00100">
    <property type="entry name" value="cNMP"/>
    <property type="match status" value="2"/>
</dbReference>
<dbReference type="InterPro" id="IPR018490">
    <property type="entry name" value="cNMP-bd_dom_sf"/>
</dbReference>
<dbReference type="InterPro" id="IPR036873">
    <property type="entry name" value="Rhodanese-like_dom_sf"/>
</dbReference>
<accession>A0ABS1X4X9</accession>
<dbReference type="PROSITE" id="PS00888">
    <property type="entry name" value="CNMP_BINDING_1"/>
    <property type="match status" value="1"/>
</dbReference>
<dbReference type="Gene3D" id="3.40.250.10">
    <property type="entry name" value="Rhodanese-like domain"/>
    <property type="match status" value="1"/>
</dbReference>
<dbReference type="PRINTS" id="PR00103">
    <property type="entry name" value="CAMPKINASE"/>
</dbReference>
<dbReference type="SUPFAM" id="SSF52821">
    <property type="entry name" value="Rhodanese/Cell cycle control phosphatase"/>
    <property type="match status" value="1"/>
</dbReference>
<dbReference type="PROSITE" id="PS50042">
    <property type="entry name" value="CNMP_BINDING_3"/>
    <property type="match status" value="2"/>
</dbReference>
<feature type="domain" description="Cyclic nucleotide-binding" evidence="1">
    <location>
        <begin position="152"/>
        <end position="256"/>
    </location>
</feature>
<dbReference type="PROSITE" id="PS50206">
    <property type="entry name" value="RHODANESE_3"/>
    <property type="match status" value="1"/>
</dbReference>
<dbReference type="PANTHER" id="PTHR23011">
    <property type="entry name" value="CYCLIC NUCLEOTIDE-BINDING DOMAIN CONTAINING PROTEIN"/>
    <property type="match status" value="1"/>
</dbReference>
<dbReference type="SMART" id="SM00450">
    <property type="entry name" value="RHOD"/>
    <property type="match status" value="1"/>
</dbReference>
<protein>
    <submittedName>
        <fullName evidence="3">Cyclic nucleotide-binding domain-containing protein</fullName>
    </submittedName>
</protein>
<proteinExistence type="predicted"/>
<dbReference type="Gene3D" id="2.60.120.10">
    <property type="entry name" value="Jelly Rolls"/>
    <property type="match status" value="2"/>
</dbReference>
<sequence length="358" mass="39626">MELSGNPKDLALLRTFAPFDGMTPTSLQAFARKVSRLQAPKGRLLFTEGDEEKQTFYLISGSIDLLAEGEVIGSVRSGTPKAKSPLVHQLPRPYSAVVTSDRIEYLQIDSEFLDVAVTLDQTGAYKVLELNALEDAAAGADDWMTALLQTKAFHKIPPANIQAVFMRLQRVDCRAGEVVIKQGDVGDYFYVVVKGICQVARETPLNKEGVRLAELKMGDTFGEEALISEVKRNATVTMVTDGVLMRLAKDDFRKLLHEPLLDWVDYDSAKRIVALDGGQWVDVRLPSEFEHYRAEGAINIPLHSLRLKLKALDRNRHYIVCCDTGRRSSVCAYILAERGFQASVLRGGLGSTELAAPR</sequence>
<name>A0ABS1X4X9_9GAMM</name>
<dbReference type="EMBL" id="JAEVLS010000008">
    <property type="protein sequence ID" value="MBM0108274.1"/>
    <property type="molecule type" value="Genomic_DNA"/>
</dbReference>
<dbReference type="InterPro" id="IPR000595">
    <property type="entry name" value="cNMP-bd_dom"/>
</dbReference>
<organism evidence="3 4">
    <name type="scientific">Steroidobacter gossypii</name>
    <dbReference type="NCBI Taxonomy" id="2805490"/>
    <lineage>
        <taxon>Bacteria</taxon>
        <taxon>Pseudomonadati</taxon>
        <taxon>Pseudomonadota</taxon>
        <taxon>Gammaproteobacteria</taxon>
        <taxon>Steroidobacterales</taxon>
        <taxon>Steroidobacteraceae</taxon>
        <taxon>Steroidobacter</taxon>
    </lineage>
</organism>
<comment type="caution">
    <text evidence="3">The sequence shown here is derived from an EMBL/GenBank/DDBJ whole genome shotgun (WGS) entry which is preliminary data.</text>
</comment>
<reference evidence="3 4" key="1">
    <citation type="journal article" date="2021" name="Int. J. Syst. Evol. Microbiol.">
        <title>Steroidobacter gossypii sp. nov., isolated from soil of cotton cropping field.</title>
        <authorList>
            <person name="Huang R."/>
            <person name="Yang S."/>
            <person name="Zhen C."/>
            <person name="Liu W."/>
        </authorList>
    </citation>
    <scope>NUCLEOTIDE SEQUENCE [LARGE SCALE GENOMIC DNA]</scope>
    <source>
        <strain evidence="3 4">S1-65</strain>
    </source>
</reference>
<dbReference type="Pfam" id="PF00027">
    <property type="entry name" value="cNMP_binding"/>
    <property type="match status" value="1"/>
</dbReference>
<dbReference type="InterPro" id="IPR018488">
    <property type="entry name" value="cNMP-bd_CS"/>
</dbReference>
<feature type="domain" description="Rhodanese" evidence="2">
    <location>
        <begin position="274"/>
        <end position="357"/>
    </location>
</feature>
<dbReference type="SUPFAM" id="SSF51206">
    <property type="entry name" value="cAMP-binding domain-like"/>
    <property type="match status" value="2"/>
</dbReference>
<feature type="domain" description="Cyclic nucleotide-binding" evidence="1">
    <location>
        <begin position="18"/>
        <end position="101"/>
    </location>
</feature>
<evidence type="ECO:0000259" key="1">
    <source>
        <dbReference type="PROSITE" id="PS50042"/>
    </source>
</evidence>
<dbReference type="RefSeq" id="WP_203170425.1">
    <property type="nucleotide sequence ID" value="NZ_JAEVLS010000008.1"/>
</dbReference>
<evidence type="ECO:0000313" key="3">
    <source>
        <dbReference type="EMBL" id="MBM0108274.1"/>
    </source>
</evidence>
<keyword evidence="4" id="KW-1185">Reference proteome</keyword>
<dbReference type="Proteomes" id="UP000661077">
    <property type="component" value="Unassembled WGS sequence"/>
</dbReference>
<evidence type="ECO:0000259" key="2">
    <source>
        <dbReference type="PROSITE" id="PS50206"/>
    </source>
</evidence>
<dbReference type="InterPro" id="IPR001763">
    <property type="entry name" value="Rhodanese-like_dom"/>
</dbReference>
<dbReference type="PANTHER" id="PTHR23011:SF28">
    <property type="entry name" value="CYCLIC NUCLEOTIDE-BINDING DOMAIN CONTAINING PROTEIN"/>
    <property type="match status" value="1"/>
</dbReference>
<gene>
    <name evidence="3" type="ORF">JM946_26385</name>
</gene>
<dbReference type="CDD" id="cd00038">
    <property type="entry name" value="CAP_ED"/>
    <property type="match status" value="1"/>
</dbReference>
<dbReference type="Pfam" id="PF00581">
    <property type="entry name" value="Rhodanese"/>
    <property type="match status" value="1"/>
</dbReference>
<dbReference type="InterPro" id="IPR014710">
    <property type="entry name" value="RmlC-like_jellyroll"/>
</dbReference>
<dbReference type="CDD" id="cd00158">
    <property type="entry name" value="RHOD"/>
    <property type="match status" value="1"/>
</dbReference>